<dbReference type="OrthoDB" id="7173996at2"/>
<keyword evidence="1" id="KW-1133">Transmembrane helix</keyword>
<dbReference type="PATRIC" id="fig|1121022.4.peg.336"/>
<name>V4PJV9_9CAUL</name>
<comment type="caution">
    <text evidence="2">The sequence shown here is derived from an EMBL/GenBank/DDBJ whole genome shotgun (WGS) entry which is preliminary data.</text>
</comment>
<gene>
    <name evidence="2" type="ORF">ABENE_01685</name>
</gene>
<keyword evidence="3" id="KW-1185">Reference proteome</keyword>
<reference evidence="2 3" key="1">
    <citation type="journal article" date="2014" name="Nature">
        <title>Sequential evolution of bacterial morphology by co-option of a developmental regulator.</title>
        <authorList>
            <person name="Jiang C."/>
            <person name="Brown P.J."/>
            <person name="Ducret A."/>
            <person name="Brun Y.V."/>
        </authorList>
    </citation>
    <scope>NUCLEOTIDE SEQUENCE [LARGE SCALE GENOMIC DNA]</scope>
    <source>
        <strain evidence="2 3">DSM 16100</strain>
    </source>
</reference>
<evidence type="ECO:0000313" key="2">
    <source>
        <dbReference type="EMBL" id="ESQ94247.1"/>
    </source>
</evidence>
<evidence type="ECO:0000313" key="3">
    <source>
        <dbReference type="Proteomes" id="UP000017837"/>
    </source>
</evidence>
<dbReference type="EMBL" id="AWGB01000004">
    <property type="protein sequence ID" value="ESQ94247.1"/>
    <property type="molecule type" value="Genomic_DNA"/>
</dbReference>
<protein>
    <submittedName>
        <fullName evidence="2">Uncharacterized protein</fullName>
    </submittedName>
</protein>
<proteinExistence type="predicted"/>
<keyword evidence="1" id="KW-0472">Membrane</keyword>
<dbReference type="RefSeq" id="WP_018080160.1">
    <property type="nucleotide sequence ID" value="NZ_AQWM01000001.1"/>
</dbReference>
<sequence>MATTTAEHFEPTTDTFGQLTLHARHKVRALPINLLIALAFLSAIILAITGIVMADSAMFTHYHAQTVYYGGVPLDYD</sequence>
<evidence type="ECO:0000256" key="1">
    <source>
        <dbReference type="SAM" id="Phobius"/>
    </source>
</evidence>
<accession>V4PJV9</accession>
<dbReference type="AlphaFoldDB" id="V4PJV9"/>
<organism evidence="2 3">
    <name type="scientific">Asticcacaulis benevestitus DSM 16100 = ATCC BAA-896</name>
    <dbReference type="NCBI Taxonomy" id="1121022"/>
    <lineage>
        <taxon>Bacteria</taxon>
        <taxon>Pseudomonadati</taxon>
        <taxon>Pseudomonadota</taxon>
        <taxon>Alphaproteobacteria</taxon>
        <taxon>Caulobacterales</taxon>
        <taxon>Caulobacteraceae</taxon>
        <taxon>Asticcacaulis</taxon>
    </lineage>
</organism>
<keyword evidence="1" id="KW-0812">Transmembrane</keyword>
<dbReference type="Proteomes" id="UP000017837">
    <property type="component" value="Unassembled WGS sequence"/>
</dbReference>
<feature type="transmembrane region" description="Helical" evidence="1">
    <location>
        <begin position="34"/>
        <end position="54"/>
    </location>
</feature>